<dbReference type="SUPFAM" id="SSF52058">
    <property type="entry name" value="L domain-like"/>
    <property type="match status" value="1"/>
</dbReference>
<dbReference type="Pfam" id="PF23559">
    <property type="entry name" value="WHD_DRP"/>
    <property type="match status" value="1"/>
</dbReference>
<evidence type="ECO:0000259" key="7">
    <source>
        <dbReference type="Pfam" id="PF18052"/>
    </source>
</evidence>
<keyword evidence="2" id="KW-0677">Repeat</keyword>
<dbReference type="Gene3D" id="1.10.10.10">
    <property type="entry name" value="Winged helix-like DNA-binding domain superfamily/Winged helix DNA-binding domain"/>
    <property type="match status" value="1"/>
</dbReference>
<evidence type="ECO:0000259" key="8">
    <source>
        <dbReference type="Pfam" id="PF23559"/>
    </source>
</evidence>
<dbReference type="InterPro" id="IPR032675">
    <property type="entry name" value="LRR_dom_sf"/>
</dbReference>
<protein>
    <recommendedName>
        <fullName evidence="12">NB-ARC domain-containing protein</fullName>
    </recommendedName>
</protein>
<keyword evidence="4" id="KW-0611">Plant defense</keyword>
<dbReference type="Pfam" id="PF18052">
    <property type="entry name" value="Rx_N"/>
    <property type="match status" value="1"/>
</dbReference>
<dbReference type="InterPro" id="IPR027417">
    <property type="entry name" value="P-loop_NTPase"/>
</dbReference>
<evidence type="ECO:0000256" key="1">
    <source>
        <dbReference type="ARBA" id="ARBA00022614"/>
    </source>
</evidence>
<dbReference type="SUPFAM" id="SSF52540">
    <property type="entry name" value="P-loop containing nucleoside triphosphate hydrolases"/>
    <property type="match status" value="1"/>
</dbReference>
<dbReference type="InterPro" id="IPR058922">
    <property type="entry name" value="WHD_DRP"/>
</dbReference>
<dbReference type="InterPro" id="IPR042197">
    <property type="entry name" value="Apaf_helical"/>
</dbReference>
<accession>A0A2G5F7Z9</accession>
<reference evidence="10 11" key="1">
    <citation type="submission" date="2017-09" db="EMBL/GenBank/DDBJ databases">
        <title>WGS assembly of Aquilegia coerulea Goldsmith.</title>
        <authorList>
            <person name="Hodges S."/>
            <person name="Kramer E."/>
            <person name="Nordborg M."/>
            <person name="Tomkins J."/>
            <person name="Borevitz J."/>
            <person name="Derieg N."/>
            <person name="Yan J."/>
            <person name="Mihaltcheva S."/>
            <person name="Hayes R.D."/>
            <person name="Rokhsar D."/>
        </authorList>
    </citation>
    <scope>NUCLEOTIDE SEQUENCE [LARGE SCALE GENOMIC DNA]</scope>
    <source>
        <strain evidence="11">cv. Goldsmith</strain>
    </source>
</reference>
<name>A0A2G5F7Z9_AQUCA</name>
<evidence type="ECO:0008006" key="12">
    <source>
        <dbReference type="Google" id="ProtNLM"/>
    </source>
</evidence>
<keyword evidence="5" id="KW-0067">ATP-binding</keyword>
<evidence type="ECO:0000313" key="11">
    <source>
        <dbReference type="Proteomes" id="UP000230069"/>
    </source>
</evidence>
<evidence type="ECO:0000313" key="10">
    <source>
        <dbReference type="EMBL" id="PIA64125.1"/>
    </source>
</evidence>
<dbReference type="GO" id="GO:0043531">
    <property type="term" value="F:ADP binding"/>
    <property type="evidence" value="ECO:0007669"/>
    <property type="project" value="InterPro"/>
</dbReference>
<feature type="domain" description="NB-ARC" evidence="6">
    <location>
        <begin position="151"/>
        <end position="310"/>
    </location>
</feature>
<dbReference type="Pfam" id="PF00931">
    <property type="entry name" value="NB-ARC"/>
    <property type="match status" value="1"/>
</dbReference>
<dbReference type="PRINTS" id="PR00364">
    <property type="entry name" value="DISEASERSIST"/>
</dbReference>
<dbReference type="GO" id="GO:0006952">
    <property type="term" value="P:defense response"/>
    <property type="evidence" value="ECO:0007669"/>
    <property type="project" value="UniProtKB-KW"/>
</dbReference>
<dbReference type="InParanoid" id="A0A2G5F7Z9"/>
<evidence type="ECO:0000256" key="4">
    <source>
        <dbReference type="ARBA" id="ARBA00022821"/>
    </source>
</evidence>
<dbReference type="Pfam" id="PF25019">
    <property type="entry name" value="LRR_R13L1-DRL21"/>
    <property type="match status" value="1"/>
</dbReference>
<dbReference type="AlphaFoldDB" id="A0A2G5F7Z9"/>
<dbReference type="OrthoDB" id="2973320at2759"/>
<dbReference type="InterPro" id="IPR036388">
    <property type="entry name" value="WH-like_DNA-bd_sf"/>
</dbReference>
<keyword evidence="1" id="KW-0433">Leucine-rich repeat</keyword>
<dbReference type="InterPro" id="IPR041118">
    <property type="entry name" value="Rx_N"/>
</dbReference>
<keyword evidence="3" id="KW-0547">Nucleotide-binding</keyword>
<gene>
    <name evidence="10" type="ORF">AQUCO_00201426v1</name>
</gene>
<evidence type="ECO:0000256" key="5">
    <source>
        <dbReference type="ARBA" id="ARBA00022840"/>
    </source>
</evidence>
<organism evidence="10 11">
    <name type="scientific">Aquilegia coerulea</name>
    <name type="common">Rocky mountain columbine</name>
    <dbReference type="NCBI Taxonomy" id="218851"/>
    <lineage>
        <taxon>Eukaryota</taxon>
        <taxon>Viridiplantae</taxon>
        <taxon>Streptophyta</taxon>
        <taxon>Embryophyta</taxon>
        <taxon>Tracheophyta</taxon>
        <taxon>Spermatophyta</taxon>
        <taxon>Magnoliopsida</taxon>
        <taxon>Ranunculales</taxon>
        <taxon>Ranunculaceae</taxon>
        <taxon>Thalictroideae</taxon>
        <taxon>Aquilegia</taxon>
    </lineage>
</organism>
<dbReference type="PANTHER" id="PTHR36766:SF40">
    <property type="entry name" value="DISEASE RESISTANCE PROTEIN RGA3"/>
    <property type="match status" value="1"/>
</dbReference>
<evidence type="ECO:0000259" key="6">
    <source>
        <dbReference type="Pfam" id="PF00931"/>
    </source>
</evidence>
<dbReference type="SMART" id="SM00369">
    <property type="entry name" value="LRR_TYP"/>
    <property type="match status" value="3"/>
</dbReference>
<sequence>MVKEVGLLWNANDGFKKLERTLLRVQAMLEDVENKEISHRAWKAWVKDLKDAAYEADDLLDEIAITSTMSSSQEVNMSSFPSIKPHKIDTFQKKVDEIAREMEYLYMSKLVGSAQIKTKERLPTSSLLMEDEHCFFGREADKTKMIDVILSESLGGNDNVTVVSVVGMAGIGKTTFAQVVYNDERVCKHFESRMWVSVNNDFDVKKITKSIIVSASNKVIDLMDLDPLQVTLRHYLTNKRFFLVLDDVWSENYNDWDILQAPLRVGAPGSKILITSRSQTVSKIMMASHVLSLQRLSDDDCWLLFQKRALGNMNSRDVPLNLKTIGMEIVRKCEGLPLAAKTLGSLLHAVTNENEWNTILMSEIWNFEEDRSNILPALMLSFQYLPSHLRQCFAYCAIFPRGYEFKKENLVLLWIAQGFIQAKRGRRLEDLGSDYFDSLMCKSFFQEAPADSGNLSRYVMHDLIHDLAKFVSGDECLEMQGGGGLDKPYISGNVRHLSFLKGKVSTEMYEALYGSQSLRTVLLSSELTTYPIHDVHFNLFVNLNCLRVLDLSITRIHELPYSIGNLKHLRYFDLSMTRIQTLHKNICSLYSLQTLKLKSCTELIGLPKGLVRLANLRHLDLDLNPRLTSVPPGFGRLIDLQTLGTFIAGVDTRCQIGELMDMRSLHGTLCITQLENVDDRRKATQAALNDKQHLRKLKFLWGGDSQDNNGVLAGLRPHQNIEELHIEYYGGTRFPGWLADSSLSKLVTLSLFSCRRCKTLPSLGQLPSLKALVITNIPEVETIDVDFCGAGNVRGFPSLEILDFSNMASLQSWNGLAEGDLPCLRKLTFSSCLKLEALPKILCSPALEHIKISDCPEVEVLKQKDLPISVRSLIINSCSLLKRWHETEGKNDLSRIASDREVTIDGLRISSS</sequence>
<dbReference type="FunFam" id="1.10.10.10:FF:000322">
    <property type="entry name" value="Probable disease resistance protein At1g63360"/>
    <property type="match status" value="1"/>
</dbReference>
<dbReference type="InterPro" id="IPR002182">
    <property type="entry name" value="NB-ARC"/>
</dbReference>
<feature type="domain" description="Disease resistance N-terminal" evidence="7">
    <location>
        <begin position="2"/>
        <end position="72"/>
    </location>
</feature>
<dbReference type="GO" id="GO:0051707">
    <property type="term" value="P:response to other organism"/>
    <property type="evidence" value="ECO:0007669"/>
    <property type="project" value="UniProtKB-ARBA"/>
</dbReference>
<dbReference type="FunCoup" id="A0A2G5F7Z9">
    <property type="interactions" value="415"/>
</dbReference>
<dbReference type="InterPro" id="IPR003591">
    <property type="entry name" value="Leu-rich_rpt_typical-subtyp"/>
</dbReference>
<dbReference type="InterPro" id="IPR056789">
    <property type="entry name" value="LRR_R13L1-DRL21"/>
</dbReference>
<dbReference type="FunFam" id="3.40.50.300:FF:001091">
    <property type="entry name" value="Probable disease resistance protein At1g61300"/>
    <property type="match status" value="1"/>
</dbReference>
<evidence type="ECO:0000259" key="9">
    <source>
        <dbReference type="Pfam" id="PF25019"/>
    </source>
</evidence>
<dbReference type="Proteomes" id="UP000230069">
    <property type="component" value="Unassembled WGS sequence"/>
</dbReference>
<proteinExistence type="predicted"/>
<dbReference type="Gene3D" id="1.10.8.430">
    <property type="entry name" value="Helical domain of apoptotic protease-activating factors"/>
    <property type="match status" value="1"/>
</dbReference>
<evidence type="ECO:0000256" key="3">
    <source>
        <dbReference type="ARBA" id="ARBA00022741"/>
    </source>
</evidence>
<dbReference type="Gene3D" id="1.20.5.4130">
    <property type="match status" value="1"/>
</dbReference>
<dbReference type="Gene3D" id="3.80.10.10">
    <property type="entry name" value="Ribonuclease Inhibitor"/>
    <property type="match status" value="1"/>
</dbReference>
<dbReference type="EMBL" id="KZ305019">
    <property type="protein sequence ID" value="PIA64125.1"/>
    <property type="molecule type" value="Genomic_DNA"/>
</dbReference>
<dbReference type="GO" id="GO:0005524">
    <property type="term" value="F:ATP binding"/>
    <property type="evidence" value="ECO:0007669"/>
    <property type="project" value="UniProtKB-KW"/>
</dbReference>
<dbReference type="STRING" id="218851.A0A2G5F7Z9"/>
<dbReference type="PANTHER" id="PTHR36766">
    <property type="entry name" value="PLANT BROAD-SPECTRUM MILDEW RESISTANCE PROTEIN RPW8"/>
    <property type="match status" value="1"/>
</dbReference>
<feature type="domain" description="Disease resistance protein winged helix" evidence="8">
    <location>
        <begin position="398"/>
        <end position="468"/>
    </location>
</feature>
<evidence type="ECO:0000256" key="2">
    <source>
        <dbReference type="ARBA" id="ARBA00022737"/>
    </source>
</evidence>
<dbReference type="Gene3D" id="3.40.50.300">
    <property type="entry name" value="P-loop containing nucleotide triphosphate hydrolases"/>
    <property type="match status" value="1"/>
</dbReference>
<keyword evidence="11" id="KW-1185">Reference proteome</keyword>
<feature type="domain" description="R13L1/DRL21-like LRR repeat region" evidence="9">
    <location>
        <begin position="656"/>
        <end position="776"/>
    </location>
</feature>